<dbReference type="EMBL" id="JBEPLO010000002">
    <property type="protein sequence ID" value="MET3557068.1"/>
    <property type="molecule type" value="Genomic_DNA"/>
</dbReference>
<evidence type="ECO:0000313" key="3">
    <source>
        <dbReference type="Proteomes" id="UP001549122"/>
    </source>
</evidence>
<dbReference type="InterPro" id="IPR027843">
    <property type="entry name" value="DUF4440"/>
</dbReference>
<dbReference type="Proteomes" id="UP001549122">
    <property type="component" value="Unassembled WGS sequence"/>
</dbReference>
<name>A0ABV2FF10_9STRE</name>
<evidence type="ECO:0000313" key="2">
    <source>
        <dbReference type="EMBL" id="MET3557068.1"/>
    </source>
</evidence>
<dbReference type="Gene3D" id="3.10.450.50">
    <property type="match status" value="1"/>
</dbReference>
<accession>A0ABV2FF10</accession>
<dbReference type="InterPro" id="IPR032710">
    <property type="entry name" value="NTF2-like_dom_sf"/>
</dbReference>
<comment type="caution">
    <text evidence="2">The sequence shown here is derived from an EMBL/GenBank/DDBJ whole genome shotgun (WGS) entry which is preliminary data.</text>
</comment>
<reference evidence="2 3" key="1">
    <citation type="submission" date="2024-06" db="EMBL/GenBank/DDBJ databases">
        <title>Genomic Encyclopedia of Type Strains, Phase IV (KMG-IV): sequencing the most valuable type-strain genomes for metagenomic binning, comparative biology and taxonomic classification.</title>
        <authorList>
            <person name="Goeker M."/>
        </authorList>
    </citation>
    <scope>NUCLEOTIDE SEQUENCE [LARGE SCALE GENOMIC DNA]</scope>
    <source>
        <strain evidence="2 3">DSM 28303</strain>
    </source>
</reference>
<proteinExistence type="predicted"/>
<dbReference type="SUPFAM" id="SSF54427">
    <property type="entry name" value="NTF2-like"/>
    <property type="match status" value="1"/>
</dbReference>
<organism evidence="2 3">
    <name type="scientific">Streptococcus rupicaprae</name>
    <dbReference type="NCBI Taxonomy" id="759619"/>
    <lineage>
        <taxon>Bacteria</taxon>
        <taxon>Bacillati</taxon>
        <taxon>Bacillota</taxon>
        <taxon>Bacilli</taxon>
        <taxon>Lactobacillales</taxon>
        <taxon>Streptococcaceae</taxon>
        <taxon>Streptococcus</taxon>
    </lineage>
</organism>
<protein>
    <recommendedName>
        <fullName evidence="1">DUF4440 domain-containing protein</fullName>
    </recommendedName>
</protein>
<feature type="domain" description="DUF4440" evidence="1">
    <location>
        <begin position="54"/>
        <end position="161"/>
    </location>
</feature>
<dbReference type="Pfam" id="PF14534">
    <property type="entry name" value="DUF4440"/>
    <property type="match status" value="1"/>
</dbReference>
<dbReference type="RefSeq" id="WP_354363753.1">
    <property type="nucleotide sequence ID" value="NZ_JBEPLO010000002.1"/>
</dbReference>
<keyword evidence="3" id="KW-1185">Reference proteome</keyword>
<evidence type="ECO:0000259" key="1">
    <source>
        <dbReference type="Pfam" id="PF14534"/>
    </source>
</evidence>
<sequence>MNGDIRRVVLIILAMSVCLHGGQRSDWLGSAGNRSEQSQLIPIEGEEMTEQVLENLFRQINRAMVDQDIDTLEVLLAKEMSLIHMTGYVQPKAEWLADIASGQMRYFSSKHEKVEEVSIEGNCAKMTSYNLVEASIWGSARHTWRLKMEVHFEKKENDWKIVKQIASTY</sequence>
<gene>
    <name evidence="2" type="ORF">ABID29_000177</name>
</gene>